<dbReference type="EMBL" id="JANBTW010000002">
    <property type="protein sequence ID" value="KAJ2680955.1"/>
    <property type="molecule type" value="Genomic_DNA"/>
</dbReference>
<sequence length="429" mass="47386">MNRVNRVKIDDNYDTSDWYSASRDSTAVSIIPENAHMVMHQSTYGEGHSQRQKTQMNAFNSQREPTWRYDTYQGQHETVAPLDYYMDSARSMHSFSSTQNNSASGSRREHREQGPRYEDPIRSNHYPENDAYNQHYQPQQYHNYNNRHRHSPPSSHQYPQGIYGDGQLNDRAFNRQVPVPARVHNLDIPTADTRNNVGDPSQVILENLPKGVTSATLENPSHQRPTTANTVDSALAMGVSFPNELRPKPSRQQLLPNKELAYSNDDLAAIELNSQSTAYSPPAQPSASTTQYSTSSQLSRNKTIKDRYGGRNAGGESGMGECCETCCGGCMRCSCCACCSMCCCLGPIISWILVLLVLVGIALALYFNWGKITNAIKHDQNKTDTTQPAATPAPTIISSTVPAAARDLLQIATAIASSVISATSPTSPF</sequence>
<feature type="transmembrane region" description="Helical" evidence="2">
    <location>
        <begin position="348"/>
        <end position="367"/>
    </location>
</feature>
<feature type="compositionally biased region" description="Polar residues" evidence="1">
    <location>
        <begin position="93"/>
        <end position="105"/>
    </location>
</feature>
<evidence type="ECO:0000313" key="3">
    <source>
        <dbReference type="EMBL" id="KAJ2680955.1"/>
    </source>
</evidence>
<dbReference type="AlphaFoldDB" id="A0A9W8GCW8"/>
<feature type="region of interest" description="Disordered" evidence="1">
    <location>
        <begin position="93"/>
        <end position="131"/>
    </location>
</feature>
<evidence type="ECO:0000313" key="4">
    <source>
        <dbReference type="Proteomes" id="UP001151518"/>
    </source>
</evidence>
<dbReference type="Proteomes" id="UP001151518">
    <property type="component" value="Unassembled WGS sequence"/>
</dbReference>
<protein>
    <submittedName>
        <fullName evidence="3">Uncharacterized protein</fullName>
    </submittedName>
</protein>
<feature type="compositionally biased region" description="Basic and acidic residues" evidence="1">
    <location>
        <begin position="106"/>
        <end position="128"/>
    </location>
</feature>
<feature type="region of interest" description="Disordered" evidence="1">
    <location>
        <begin position="277"/>
        <end position="307"/>
    </location>
</feature>
<proteinExistence type="predicted"/>
<accession>A0A9W8GCW8</accession>
<organism evidence="3 4">
    <name type="scientific">Coemansia spiralis</name>
    <dbReference type="NCBI Taxonomy" id="417178"/>
    <lineage>
        <taxon>Eukaryota</taxon>
        <taxon>Fungi</taxon>
        <taxon>Fungi incertae sedis</taxon>
        <taxon>Zoopagomycota</taxon>
        <taxon>Kickxellomycotina</taxon>
        <taxon>Kickxellomycetes</taxon>
        <taxon>Kickxellales</taxon>
        <taxon>Kickxellaceae</taxon>
        <taxon>Coemansia</taxon>
    </lineage>
</organism>
<keyword evidence="2" id="KW-0812">Transmembrane</keyword>
<feature type="compositionally biased region" description="Low complexity" evidence="1">
    <location>
        <begin position="285"/>
        <end position="299"/>
    </location>
</feature>
<keyword evidence="2" id="KW-0472">Membrane</keyword>
<evidence type="ECO:0000256" key="1">
    <source>
        <dbReference type="SAM" id="MobiDB-lite"/>
    </source>
</evidence>
<reference evidence="3" key="1">
    <citation type="submission" date="2022-07" db="EMBL/GenBank/DDBJ databases">
        <title>Phylogenomic reconstructions and comparative analyses of Kickxellomycotina fungi.</title>
        <authorList>
            <person name="Reynolds N.K."/>
            <person name="Stajich J.E."/>
            <person name="Barry K."/>
            <person name="Grigoriev I.V."/>
            <person name="Crous P."/>
            <person name="Smith M.E."/>
        </authorList>
    </citation>
    <scope>NUCLEOTIDE SEQUENCE</scope>
    <source>
        <strain evidence="3">NRRL 3115</strain>
    </source>
</reference>
<keyword evidence="2" id="KW-1133">Transmembrane helix</keyword>
<dbReference type="OrthoDB" id="5574612at2759"/>
<name>A0A9W8GCW8_9FUNG</name>
<gene>
    <name evidence="3" type="ORF">GGI25_000261</name>
</gene>
<comment type="caution">
    <text evidence="3">The sequence shown here is derived from an EMBL/GenBank/DDBJ whole genome shotgun (WGS) entry which is preliminary data.</text>
</comment>
<evidence type="ECO:0000256" key="2">
    <source>
        <dbReference type="SAM" id="Phobius"/>
    </source>
</evidence>